<evidence type="ECO:0000259" key="3">
    <source>
        <dbReference type="PROSITE" id="PS50837"/>
    </source>
</evidence>
<dbReference type="EMBL" id="QGMK01000060">
    <property type="protein sequence ID" value="TVY84720.1"/>
    <property type="molecule type" value="Genomic_DNA"/>
</dbReference>
<dbReference type="SMART" id="SM00248">
    <property type="entry name" value="ANK"/>
    <property type="match status" value="3"/>
</dbReference>
<feature type="repeat" description="ANK" evidence="2">
    <location>
        <begin position="668"/>
        <end position="700"/>
    </location>
</feature>
<name>A0A8T9CKQ8_9HELO</name>
<keyword evidence="5" id="KW-1185">Reference proteome</keyword>
<accession>A0A8T9CKQ8</accession>
<dbReference type="Gene3D" id="1.25.40.20">
    <property type="entry name" value="Ankyrin repeat-containing domain"/>
    <property type="match status" value="1"/>
</dbReference>
<comment type="caution">
    <text evidence="4">The sequence shown here is derived from an EMBL/GenBank/DDBJ whole genome shotgun (WGS) entry which is preliminary data.</text>
</comment>
<proteinExistence type="predicted"/>
<dbReference type="InterPro" id="IPR002110">
    <property type="entry name" value="Ankyrin_rpt"/>
</dbReference>
<dbReference type="InterPro" id="IPR056884">
    <property type="entry name" value="NPHP3-like_N"/>
</dbReference>
<dbReference type="Pfam" id="PF12796">
    <property type="entry name" value="Ank_2"/>
    <property type="match status" value="1"/>
</dbReference>
<dbReference type="AlphaFoldDB" id="A0A8T9CKQ8"/>
<dbReference type="Gene3D" id="3.40.50.300">
    <property type="entry name" value="P-loop containing nucleotide triphosphate hydrolases"/>
    <property type="match status" value="1"/>
</dbReference>
<dbReference type="Proteomes" id="UP000469558">
    <property type="component" value="Unassembled WGS sequence"/>
</dbReference>
<evidence type="ECO:0000256" key="1">
    <source>
        <dbReference type="ARBA" id="ARBA00022737"/>
    </source>
</evidence>
<feature type="domain" description="NACHT" evidence="3">
    <location>
        <begin position="215"/>
        <end position="364"/>
    </location>
</feature>
<dbReference type="PANTHER" id="PTHR10039:SF16">
    <property type="entry name" value="GPI INOSITOL-DEACYLASE"/>
    <property type="match status" value="1"/>
</dbReference>
<reference evidence="4 5" key="1">
    <citation type="submission" date="2018-05" db="EMBL/GenBank/DDBJ databases">
        <title>Genome sequencing and assembly of the regulated plant pathogen Lachnellula willkommii and related sister species for the development of diagnostic species identification markers.</title>
        <authorList>
            <person name="Giroux E."/>
            <person name="Bilodeau G."/>
        </authorList>
    </citation>
    <scope>NUCLEOTIDE SEQUENCE [LARGE SCALE GENOMIC DNA]</scope>
    <source>
        <strain evidence="4 5">CBS 268.59</strain>
    </source>
</reference>
<organism evidence="4 5">
    <name type="scientific">Lachnellula suecica</name>
    <dbReference type="NCBI Taxonomy" id="602035"/>
    <lineage>
        <taxon>Eukaryota</taxon>
        <taxon>Fungi</taxon>
        <taxon>Dikarya</taxon>
        <taxon>Ascomycota</taxon>
        <taxon>Pezizomycotina</taxon>
        <taxon>Leotiomycetes</taxon>
        <taxon>Helotiales</taxon>
        <taxon>Lachnaceae</taxon>
        <taxon>Lachnellula</taxon>
    </lineage>
</organism>
<sequence>MDPLSVTGTLIAVIQISSTVVSICYEYRQGAKNASREIVQISDELSSLRDVLEALLKLVERFEFSTSPARLATFELLVKPDGPLLTCQRELERLKKQLDPGVGWRAVRKALVWPLKEGEMKKALGALERLKSTMQLALSADQAVVSLGISDDIENLTQMFQRQTINHILQDIYKWLGAPDPYGSHFTNRKKSQVGTGTWLLNSKRYEDWIFSPKSFLWLYGIPGSGKTVLCSTVIEQLMLYCKKLPQVALVFFYFDFNNTQKRDMDALMRSLVAQLLPQCENIPGVLLDLYQSQANNTKSIDNDVLMEAFRELVRTFQDFYIVFDALDESSECEEVLWFLADIQDWSLSQIHLLVTSRQSSMIEYSFDHALPQRICLQDSPMNKDIVIYIEEKLVNDKIMAKWPPDVRNQVRRKLLAGEEGMFQWVVCQVDMLRRCLSIASVRKALETPLPKSLDETYENILSSIDETHQLEVMKTLQALTVSVDQLTLDQVVEILAVDLDSIPPRFDPDARLLDPRSILSMCSSLVTSFRPMMRTSMGMKRDSTPLGLRLAHASVADYLTQRGNIAFHFSEASARQILGQTCLVYLLNPAFSSGHSRKMFQQRIEQFPFLRHAALYWPMYLNSGEELNSKTKKLIKALFDTRFMKRGGYYAAWIGQLIPSSPEDIIQNTSPLYYAASFGLLEVVRFILESEPNLDIDALGGRASASALHVSVYRNHIEVARMLLERGADPNLPNDIDEPPMLWADTNGNKNMMQLLLEYGANASAKQRRRVLTIAQRMDLDSTS</sequence>
<dbReference type="PROSITE" id="PS50297">
    <property type="entry name" value="ANK_REP_REGION"/>
    <property type="match status" value="1"/>
</dbReference>
<dbReference type="PANTHER" id="PTHR10039">
    <property type="entry name" value="AMELOGENIN"/>
    <property type="match status" value="1"/>
</dbReference>
<dbReference type="Pfam" id="PF24883">
    <property type="entry name" value="NPHP3_N"/>
    <property type="match status" value="1"/>
</dbReference>
<feature type="repeat" description="ANK" evidence="2">
    <location>
        <begin position="704"/>
        <end position="736"/>
    </location>
</feature>
<protein>
    <submittedName>
        <fullName evidence="4">Putative ankyrin repeat protein</fullName>
    </submittedName>
</protein>
<dbReference type="PROSITE" id="PS50088">
    <property type="entry name" value="ANK_REPEAT"/>
    <property type="match status" value="2"/>
</dbReference>
<keyword evidence="1" id="KW-0677">Repeat</keyword>
<keyword evidence="2" id="KW-0040">ANK repeat</keyword>
<dbReference type="InterPro" id="IPR036770">
    <property type="entry name" value="Ankyrin_rpt-contain_sf"/>
</dbReference>
<dbReference type="InterPro" id="IPR007111">
    <property type="entry name" value="NACHT_NTPase"/>
</dbReference>
<dbReference type="SUPFAM" id="SSF48403">
    <property type="entry name" value="Ankyrin repeat"/>
    <property type="match status" value="1"/>
</dbReference>
<evidence type="ECO:0000313" key="4">
    <source>
        <dbReference type="EMBL" id="TVY84720.1"/>
    </source>
</evidence>
<gene>
    <name evidence="4" type="primary">FPV024</name>
    <name evidence="4" type="ORF">LSUE1_G003029</name>
</gene>
<dbReference type="InterPro" id="IPR027417">
    <property type="entry name" value="P-loop_NTPase"/>
</dbReference>
<dbReference type="OrthoDB" id="1577640at2759"/>
<evidence type="ECO:0000313" key="5">
    <source>
        <dbReference type="Proteomes" id="UP000469558"/>
    </source>
</evidence>
<dbReference type="PROSITE" id="PS50837">
    <property type="entry name" value="NACHT"/>
    <property type="match status" value="1"/>
</dbReference>
<dbReference type="SUPFAM" id="SSF52540">
    <property type="entry name" value="P-loop containing nucleoside triphosphate hydrolases"/>
    <property type="match status" value="1"/>
</dbReference>
<evidence type="ECO:0000256" key="2">
    <source>
        <dbReference type="PROSITE-ProRule" id="PRU00023"/>
    </source>
</evidence>